<dbReference type="PROSITE" id="PS51257">
    <property type="entry name" value="PROKAR_LIPOPROTEIN"/>
    <property type="match status" value="1"/>
</dbReference>
<reference evidence="2 3" key="1">
    <citation type="submission" date="2017-01" db="EMBL/GenBank/DDBJ databases">
        <title>Genome Sequencing of a Marine Spirillum, Oceanospirillum multiglobuliferum ATCC 33336, from Japan.</title>
        <authorList>
            <person name="Carney J.G."/>
            <person name="Trachtenberg A.M."/>
            <person name="Rheaume B.A."/>
            <person name="Linnane J.D."/>
            <person name="Pitts N.L."/>
            <person name="Mykles D.L."/>
            <person name="Maclea K.S."/>
        </authorList>
    </citation>
    <scope>NUCLEOTIDE SEQUENCE [LARGE SCALE GENOMIC DNA]</scope>
    <source>
        <strain evidence="2 3">ATCC 33336</strain>
    </source>
</reference>
<dbReference type="AlphaFoldDB" id="A0A1T4Q2P3"/>
<protein>
    <submittedName>
        <fullName evidence="2">Uncharacterized protein</fullName>
    </submittedName>
</protein>
<keyword evidence="3" id="KW-1185">Reference proteome</keyword>
<feature type="signal peptide" evidence="1">
    <location>
        <begin position="1"/>
        <end position="17"/>
    </location>
</feature>
<dbReference type="Proteomes" id="UP000191418">
    <property type="component" value="Unassembled WGS sequence"/>
</dbReference>
<accession>A0A1T4Q2P3</accession>
<organism evidence="2 3">
    <name type="scientific">Oceanospirillum multiglobuliferum</name>
    <dbReference type="NCBI Taxonomy" id="64969"/>
    <lineage>
        <taxon>Bacteria</taxon>
        <taxon>Pseudomonadati</taxon>
        <taxon>Pseudomonadota</taxon>
        <taxon>Gammaproteobacteria</taxon>
        <taxon>Oceanospirillales</taxon>
        <taxon>Oceanospirillaceae</taxon>
        <taxon>Oceanospirillum</taxon>
    </lineage>
</organism>
<dbReference type="STRING" id="64969.SAMN02745127_01734"/>
<dbReference type="RefSeq" id="WP_078745334.1">
    <property type="nucleotide sequence ID" value="NZ_FUXG01000010.1"/>
</dbReference>
<evidence type="ECO:0000313" key="2">
    <source>
        <dbReference type="EMBL" id="OPX55493.1"/>
    </source>
</evidence>
<evidence type="ECO:0000313" key="3">
    <source>
        <dbReference type="Proteomes" id="UP000191418"/>
    </source>
</evidence>
<keyword evidence="1" id="KW-0732">Signal</keyword>
<evidence type="ECO:0000256" key="1">
    <source>
        <dbReference type="SAM" id="SignalP"/>
    </source>
</evidence>
<comment type="caution">
    <text evidence="2">The sequence shown here is derived from an EMBL/GenBank/DDBJ whole genome shotgun (WGS) entry which is preliminary data.</text>
</comment>
<dbReference type="EMBL" id="MTSM01000009">
    <property type="protein sequence ID" value="OPX55493.1"/>
    <property type="molecule type" value="Genomic_DNA"/>
</dbReference>
<sequence>MLRQVKVSAVIIASVLAVGCAAPQGYYGQTAAAPVYVQLPPEPPQPPRQIIIRTETHRVLRPRIVMEPCCRMEPSVLYVR</sequence>
<proteinExistence type="predicted"/>
<gene>
    <name evidence="2" type="ORF">BTE48_08890</name>
</gene>
<feature type="chain" id="PRO_5012639908" evidence="1">
    <location>
        <begin position="18"/>
        <end position="80"/>
    </location>
</feature>
<name>A0A1T4Q2P3_9GAMM</name>